<dbReference type="InterPro" id="IPR029063">
    <property type="entry name" value="SAM-dependent_MTases_sf"/>
</dbReference>
<dbReference type="eggNOG" id="arCOG01782">
    <property type="taxonomic scope" value="Archaea"/>
</dbReference>
<gene>
    <name evidence="2" type="ORF">SAMN05216285_2634</name>
</gene>
<evidence type="ECO:0000259" key="1">
    <source>
        <dbReference type="Pfam" id="PF08241"/>
    </source>
</evidence>
<protein>
    <submittedName>
        <fullName evidence="2">Methyltransferase domain-containing protein</fullName>
    </submittedName>
</protein>
<evidence type="ECO:0000313" key="2">
    <source>
        <dbReference type="EMBL" id="SEW14522.1"/>
    </source>
</evidence>
<proteinExistence type="predicted"/>
<organism evidence="2 3">
    <name type="scientific">Natrinema salifodinae</name>
    <dbReference type="NCBI Taxonomy" id="1202768"/>
    <lineage>
        <taxon>Archaea</taxon>
        <taxon>Methanobacteriati</taxon>
        <taxon>Methanobacteriota</taxon>
        <taxon>Stenosarchaea group</taxon>
        <taxon>Halobacteria</taxon>
        <taxon>Halobacteriales</taxon>
        <taxon>Natrialbaceae</taxon>
        <taxon>Natrinema</taxon>
    </lineage>
</organism>
<feature type="domain" description="Methyltransferase type 11" evidence="1">
    <location>
        <begin position="51"/>
        <end position="155"/>
    </location>
</feature>
<dbReference type="GO" id="GO:0008757">
    <property type="term" value="F:S-adenosylmethionine-dependent methyltransferase activity"/>
    <property type="evidence" value="ECO:0007669"/>
    <property type="project" value="InterPro"/>
</dbReference>
<dbReference type="Pfam" id="PF08241">
    <property type="entry name" value="Methyltransf_11"/>
    <property type="match status" value="1"/>
</dbReference>
<dbReference type="PANTHER" id="PTHR43591">
    <property type="entry name" value="METHYLTRANSFERASE"/>
    <property type="match status" value="1"/>
</dbReference>
<dbReference type="GO" id="GO:0032259">
    <property type="term" value="P:methylation"/>
    <property type="evidence" value="ECO:0007669"/>
    <property type="project" value="UniProtKB-KW"/>
</dbReference>
<name>A0A1I0PJH4_9EURY</name>
<dbReference type="InterPro" id="IPR013216">
    <property type="entry name" value="Methyltransf_11"/>
</dbReference>
<keyword evidence="2" id="KW-0489">Methyltransferase</keyword>
<sequence>MYLSGMTDRNHVRRAYDELSSTYAGERVATDEEAVALESVFDALAPGFRLLDAGCGHGGPVLERALDPSIGDEDESEQKPGLAVGLDFSRSQLETAAEFVPDAALCQGELTTLPFVANSFDAVTALYSVIHVPADDHPTVIDEFARVLRPGGRLLLTEGHTEWTGANPDWLATGTEMQWSMAGAAATRNHLESAGFEIVADGTFQDELAEDDDVRFPYFHARLAA</sequence>
<dbReference type="CDD" id="cd02440">
    <property type="entry name" value="AdoMet_MTases"/>
    <property type="match status" value="1"/>
</dbReference>
<evidence type="ECO:0000313" key="3">
    <source>
        <dbReference type="Proteomes" id="UP000183275"/>
    </source>
</evidence>
<dbReference type="EMBL" id="FOIS01000003">
    <property type="protein sequence ID" value="SEW14522.1"/>
    <property type="molecule type" value="Genomic_DNA"/>
</dbReference>
<dbReference type="AlphaFoldDB" id="A0A1I0PJH4"/>
<dbReference type="STRING" id="1202768.SAMN05216285_2634"/>
<dbReference type="Gene3D" id="3.40.50.150">
    <property type="entry name" value="Vaccinia Virus protein VP39"/>
    <property type="match status" value="1"/>
</dbReference>
<accession>A0A1I0PJH4</accession>
<dbReference type="Proteomes" id="UP000183275">
    <property type="component" value="Unassembled WGS sequence"/>
</dbReference>
<keyword evidence="2" id="KW-0808">Transferase</keyword>
<reference evidence="3" key="1">
    <citation type="submission" date="2016-10" db="EMBL/GenBank/DDBJ databases">
        <authorList>
            <person name="Varghese N."/>
        </authorList>
    </citation>
    <scope>NUCLEOTIDE SEQUENCE [LARGE SCALE GENOMIC DNA]</scope>
    <source>
        <strain evidence="3">CGMCC 1.12284</strain>
    </source>
</reference>
<keyword evidence="3" id="KW-1185">Reference proteome</keyword>
<dbReference type="SUPFAM" id="SSF53335">
    <property type="entry name" value="S-adenosyl-L-methionine-dependent methyltransferases"/>
    <property type="match status" value="1"/>
</dbReference>